<comment type="caution">
    <text evidence="2">The sequence shown here is derived from an EMBL/GenBank/DDBJ whole genome shotgun (WGS) entry which is preliminary data.</text>
</comment>
<accession>A0AAD7K885</accession>
<protein>
    <submittedName>
        <fullName evidence="2">Uncharacterized protein</fullName>
    </submittedName>
</protein>
<gene>
    <name evidence="2" type="ORF">DFH07DRAFT_936696</name>
</gene>
<feature type="compositionally biased region" description="Polar residues" evidence="1">
    <location>
        <begin position="138"/>
        <end position="152"/>
    </location>
</feature>
<organism evidence="2 3">
    <name type="scientific">Mycena maculata</name>
    <dbReference type="NCBI Taxonomy" id="230809"/>
    <lineage>
        <taxon>Eukaryota</taxon>
        <taxon>Fungi</taxon>
        <taxon>Dikarya</taxon>
        <taxon>Basidiomycota</taxon>
        <taxon>Agaricomycotina</taxon>
        <taxon>Agaricomycetes</taxon>
        <taxon>Agaricomycetidae</taxon>
        <taxon>Agaricales</taxon>
        <taxon>Marasmiineae</taxon>
        <taxon>Mycenaceae</taxon>
        <taxon>Mycena</taxon>
    </lineage>
</organism>
<evidence type="ECO:0000256" key="1">
    <source>
        <dbReference type="SAM" id="MobiDB-lite"/>
    </source>
</evidence>
<name>A0AAD7K885_9AGAR</name>
<dbReference type="AlphaFoldDB" id="A0AAD7K885"/>
<sequence>MSHRMILAARYPTEAPDEICNWFTNGIALFDSIRIKHEPQEKKKNEVFEITDWLFREDGNKRETPDILLLHLQPTYKRLETTTLAPTTRKRVTRVGTSTSKASSDSEDVDMDKETLPERAIGYTYESTVVTTSTMTEPSSFSATTRTPMAPS</sequence>
<proteinExistence type="predicted"/>
<evidence type="ECO:0000313" key="3">
    <source>
        <dbReference type="Proteomes" id="UP001215280"/>
    </source>
</evidence>
<reference evidence="2" key="1">
    <citation type="submission" date="2023-03" db="EMBL/GenBank/DDBJ databases">
        <title>Massive genome expansion in bonnet fungi (Mycena s.s.) driven by repeated elements and novel gene families across ecological guilds.</title>
        <authorList>
            <consortium name="Lawrence Berkeley National Laboratory"/>
            <person name="Harder C.B."/>
            <person name="Miyauchi S."/>
            <person name="Viragh M."/>
            <person name="Kuo A."/>
            <person name="Thoen E."/>
            <person name="Andreopoulos B."/>
            <person name="Lu D."/>
            <person name="Skrede I."/>
            <person name="Drula E."/>
            <person name="Henrissat B."/>
            <person name="Morin E."/>
            <person name="Kohler A."/>
            <person name="Barry K."/>
            <person name="LaButti K."/>
            <person name="Morin E."/>
            <person name="Salamov A."/>
            <person name="Lipzen A."/>
            <person name="Mereny Z."/>
            <person name="Hegedus B."/>
            <person name="Baldrian P."/>
            <person name="Stursova M."/>
            <person name="Weitz H."/>
            <person name="Taylor A."/>
            <person name="Grigoriev I.V."/>
            <person name="Nagy L.G."/>
            <person name="Martin F."/>
            <person name="Kauserud H."/>
        </authorList>
    </citation>
    <scope>NUCLEOTIDE SEQUENCE</scope>
    <source>
        <strain evidence="2">CBHHK188m</strain>
    </source>
</reference>
<dbReference type="EMBL" id="JARJLG010000010">
    <property type="protein sequence ID" value="KAJ7777684.1"/>
    <property type="molecule type" value="Genomic_DNA"/>
</dbReference>
<dbReference type="Proteomes" id="UP001215280">
    <property type="component" value="Unassembled WGS sequence"/>
</dbReference>
<feature type="region of interest" description="Disordered" evidence="1">
    <location>
        <begin position="132"/>
        <end position="152"/>
    </location>
</feature>
<keyword evidence="3" id="KW-1185">Reference proteome</keyword>
<feature type="region of interest" description="Disordered" evidence="1">
    <location>
        <begin position="83"/>
        <end position="120"/>
    </location>
</feature>
<evidence type="ECO:0000313" key="2">
    <source>
        <dbReference type="EMBL" id="KAJ7777684.1"/>
    </source>
</evidence>